<keyword evidence="6" id="KW-0808">Transferase</keyword>
<dbReference type="Pfam" id="PF13639">
    <property type="entry name" value="zf-RING_2"/>
    <property type="match status" value="1"/>
</dbReference>
<reference evidence="22 23" key="1">
    <citation type="submission" date="2015-01" db="EMBL/GenBank/DDBJ databases">
        <title>Evolution of Trichinella species and genotypes.</title>
        <authorList>
            <person name="Korhonen P.K."/>
            <person name="Edoardo P."/>
            <person name="Giuseppe L.R."/>
            <person name="Gasser R.B."/>
        </authorList>
    </citation>
    <scope>NUCLEOTIDE SEQUENCE [LARGE SCALE GENOMIC DNA]</scope>
    <source>
        <strain evidence="22">ISS470</strain>
    </source>
</reference>
<dbReference type="EMBL" id="JYDT01000064">
    <property type="protein sequence ID" value="KRY86921.1"/>
    <property type="molecule type" value="Genomic_DNA"/>
</dbReference>
<dbReference type="InterPro" id="IPR001841">
    <property type="entry name" value="Znf_RING"/>
</dbReference>
<dbReference type="Pfam" id="PF08772">
    <property type="entry name" value="Zn_ribbon_NOB1"/>
    <property type="match status" value="1"/>
</dbReference>
<accession>A0A0V1FLK3</accession>
<evidence type="ECO:0000256" key="18">
    <source>
        <dbReference type="PROSITE-ProRule" id="PRU00175"/>
    </source>
</evidence>
<dbReference type="GO" id="GO:0043161">
    <property type="term" value="P:proteasome-mediated ubiquitin-dependent protein catabolic process"/>
    <property type="evidence" value="ECO:0007669"/>
    <property type="project" value="TreeGrafter"/>
</dbReference>
<keyword evidence="9 18" id="KW-0863">Zinc-finger</keyword>
<keyword evidence="8" id="KW-0479">Metal-binding</keyword>
<keyword evidence="13 20" id="KW-1133">Transmembrane helix</keyword>
<proteinExistence type="inferred from homology"/>
<evidence type="ECO:0000256" key="15">
    <source>
        <dbReference type="ARBA" id="ARBA00070586"/>
    </source>
</evidence>
<feature type="domain" description="RING-type" evidence="21">
    <location>
        <begin position="292"/>
        <end position="331"/>
    </location>
</feature>
<dbReference type="GO" id="GO:0061630">
    <property type="term" value="F:ubiquitin protein ligase activity"/>
    <property type="evidence" value="ECO:0007669"/>
    <property type="project" value="UniProtKB-EC"/>
</dbReference>
<feature type="transmembrane region" description="Helical" evidence="20">
    <location>
        <begin position="133"/>
        <end position="152"/>
    </location>
</feature>
<keyword evidence="7 20" id="KW-0812">Transmembrane</keyword>
<dbReference type="SUPFAM" id="SSF57850">
    <property type="entry name" value="RING/U-box"/>
    <property type="match status" value="1"/>
</dbReference>
<dbReference type="GO" id="GO:0008270">
    <property type="term" value="F:zinc ion binding"/>
    <property type="evidence" value="ECO:0007669"/>
    <property type="project" value="UniProtKB-KW"/>
</dbReference>
<dbReference type="CDD" id="cd09876">
    <property type="entry name" value="PIN_Nob1-like"/>
    <property type="match status" value="1"/>
</dbReference>
<evidence type="ECO:0000256" key="5">
    <source>
        <dbReference type="ARBA" id="ARBA00012483"/>
    </source>
</evidence>
<feature type="transmembrane region" description="Helical" evidence="20">
    <location>
        <begin position="212"/>
        <end position="238"/>
    </location>
</feature>
<dbReference type="Gene3D" id="3.30.40.10">
    <property type="entry name" value="Zinc/RING finger domain, C3HC4 (zinc finger)"/>
    <property type="match status" value="1"/>
</dbReference>
<dbReference type="InterPro" id="IPR050731">
    <property type="entry name" value="HRD1_E3_ubiq-ligases"/>
</dbReference>
<dbReference type="EC" id="2.3.2.27" evidence="5"/>
<dbReference type="InterPro" id="IPR033411">
    <property type="entry name" value="Ribonuclease_PIN"/>
</dbReference>
<protein>
    <recommendedName>
        <fullName evidence="15">E3 ubiquitin-protein ligase hrd-1</fullName>
        <ecNumber evidence="5">2.3.2.27</ecNumber>
    </recommendedName>
    <alternativeName>
        <fullName evidence="17">RING-type E3 ubiquitin transferase hrd-1</fullName>
    </alternativeName>
    <alternativeName>
        <fullName evidence="16">Suppressor/enhancer of lin-12</fullName>
    </alternativeName>
</protein>
<keyword evidence="23" id="KW-1185">Reference proteome</keyword>
<keyword evidence="12" id="KW-0862">Zinc</keyword>
<feature type="transmembrane region" description="Helical" evidence="20">
    <location>
        <begin position="47"/>
        <end position="66"/>
    </location>
</feature>
<evidence type="ECO:0000256" key="14">
    <source>
        <dbReference type="ARBA" id="ARBA00023136"/>
    </source>
</evidence>
<dbReference type="InterPro" id="IPR013083">
    <property type="entry name" value="Znf_RING/FYVE/PHD"/>
</dbReference>
<evidence type="ECO:0000256" key="9">
    <source>
        <dbReference type="ARBA" id="ARBA00022771"/>
    </source>
</evidence>
<dbReference type="Pfam" id="PF25563">
    <property type="entry name" value="TPR_SYVN1_N"/>
    <property type="match status" value="1"/>
</dbReference>
<dbReference type="GO" id="GO:0036503">
    <property type="term" value="P:ERAD pathway"/>
    <property type="evidence" value="ECO:0007669"/>
    <property type="project" value="TreeGrafter"/>
</dbReference>
<comment type="subcellular location">
    <subcellularLocation>
        <location evidence="2">Endoplasmic reticulum membrane</location>
        <topology evidence="2">Multi-pass membrane protein</topology>
    </subcellularLocation>
</comment>
<evidence type="ECO:0000256" key="20">
    <source>
        <dbReference type="SAM" id="Phobius"/>
    </source>
</evidence>
<evidence type="ECO:0000256" key="19">
    <source>
        <dbReference type="SAM" id="MobiDB-lite"/>
    </source>
</evidence>
<dbReference type="Proteomes" id="UP000054995">
    <property type="component" value="Unassembled WGS sequence"/>
</dbReference>
<feature type="region of interest" description="Disordered" evidence="19">
    <location>
        <begin position="970"/>
        <end position="990"/>
    </location>
</feature>
<dbReference type="CDD" id="cd16479">
    <property type="entry name" value="RING-H2_synoviolin"/>
    <property type="match status" value="1"/>
</dbReference>
<sequence>MQVRYGHLLVFSLLLTAAVVFHAFHQRKQFYPSMVYLSKSNASVTALYIQAFVLVSLVGKLFQMIFFGSLHRFEQEHIADRAMFAVTETCLAFTIFRDDFSPRFVAQFTQLFFFKCFHWMAEERIDYMERSPVITTLFCARIMGLIAILSAVDSYHISHAYFTTLQKGATPQIVFGFEYAILLTVVFHIAVKYVLHRVDLRQPHPWENKAVYLLYFELVIVFLRVLLYAIFICVTMQLHTFPLFSIRPMYLALKTLKKAIMDAILSQRAIRNMNSLYPDVTAEDLSRGDCVCIICREDITERAKKLPCNHIFHISCLRSWFQRQQTCPICRLNVLQLRQTERQQQPQQQQQQQTANIAGASTTAAVNMPAWFAGLPAGIIPPPAPGVGDGTPSSINPTVFAGFTGNGNSSATLPMPIMPPFFPFTQAFPTPPDFTGLTDEEVRRMEGNERTAVEARIRCLRNIQTLLDGAVVLMQQYTSLMSAMDLKYTEKHTVNTEETEHEKETTSKTEEVNAKTVNVDELVDKPSTSAAAIVGTSSGDAQHELRQRRLQHYEKSTKADLDSMIEMQLQVEHLLVDTVGFVKADDLRKFGKNIYTIQDVLNEIRDSNTRKKLSILPYDLKTVMPDEKAIRFVESGTEIVPCDFFCFFNENVFSYFNNALKILLSFDYTYAFSVTEFAKKTGDYPSLSVTDVKLIAAVYTMELEHVGSEHIIQEPKMQKTFSVGGQKCEEGKGLPGFYMPSKKKQSDCNDLEEAVRKIDIRDNSTSEEENSFSESDSEYEDEIRDTSNLSGWITPENFSSTVDSANDTVPVACLTADFAIQNVLLHMGLKVVSVDGMLIKQLKTYILRCFSCFHTTSKMMKKFCPNCGNATLKRLAISVDENGCTVFHFSRRNVISVRGSKFSIPAPKGGKHANNLILCEDQPVSQNRLSRKARQNLDVFDPDYIAGHSPFSLNDITSRSALLGIRAIHKPPRRNPNTYSLGRKRGGKKR</sequence>
<evidence type="ECO:0000256" key="3">
    <source>
        <dbReference type="ARBA" id="ARBA00004906"/>
    </source>
</evidence>
<evidence type="ECO:0000313" key="23">
    <source>
        <dbReference type="Proteomes" id="UP000054995"/>
    </source>
</evidence>
<comment type="caution">
    <text evidence="22">The sequence shown here is derived from an EMBL/GenBank/DDBJ whole genome shotgun (WGS) entry which is preliminary data.</text>
</comment>
<keyword evidence="14 20" id="KW-0472">Membrane</keyword>
<evidence type="ECO:0000256" key="1">
    <source>
        <dbReference type="ARBA" id="ARBA00000900"/>
    </source>
</evidence>
<evidence type="ECO:0000256" key="17">
    <source>
        <dbReference type="ARBA" id="ARBA00078468"/>
    </source>
</evidence>
<dbReference type="Gene3D" id="6.20.210.10">
    <property type="entry name" value="Nin one binding (NOB1), Zn-ribbon-like"/>
    <property type="match status" value="1"/>
</dbReference>
<dbReference type="InterPro" id="IPR036283">
    <property type="entry name" value="NOB1_Zf-like_sf"/>
</dbReference>
<evidence type="ECO:0000256" key="10">
    <source>
        <dbReference type="ARBA" id="ARBA00022786"/>
    </source>
</evidence>
<evidence type="ECO:0000256" key="2">
    <source>
        <dbReference type="ARBA" id="ARBA00004477"/>
    </source>
</evidence>
<evidence type="ECO:0000256" key="11">
    <source>
        <dbReference type="ARBA" id="ARBA00022824"/>
    </source>
</evidence>
<evidence type="ECO:0000256" key="4">
    <source>
        <dbReference type="ARBA" id="ARBA00010089"/>
    </source>
</evidence>
<dbReference type="Gene3D" id="3.40.50.1010">
    <property type="entry name" value="5'-nuclease"/>
    <property type="match status" value="2"/>
</dbReference>
<dbReference type="Pfam" id="PF17146">
    <property type="entry name" value="PIN_6"/>
    <property type="match status" value="1"/>
</dbReference>
<name>A0A0V1FLK3_TRIPS</name>
<dbReference type="SMART" id="SM00184">
    <property type="entry name" value="RING"/>
    <property type="match status" value="1"/>
</dbReference>
<dbReference type="OrthoDB" id="7759664at2759"/>
<feature type="compositionally biased region" description="Acidic residues" evidence="19">
    <location>
        <begin position="765"/>
        <end position="781"/>
    </location>
</feature>
<evidence type="ECO:0000313" key="22">
    <source>
        <dbReference type="EMBL" id="KRY86921.1"/>
    </source>
</evidence>
<comment type="similarity">
    <text evidence="4">Belongs to the HRD1 family.</text>
</comment>
<evidence type="ECO:0000259" key="21">
    <source>
        <dbReference type="PROSITE" id="PS50089"/>
    </source>
</evidence>
<dbReference type="FunFam" id="3.30.40.10:FF:000088">
    <property type="entry name" value="E3 ubiquitin-protein ligase synoviolin"/>
    <property type="match status" value="1"/>
</dbReference>
<feature type="region of interest" description="Disordered" evidence="19">
    <location>
        <begin position="759"/>
        <end position="781"/>
    </location>
</feature>
<dbReference type="InterPro" id="IPR058051">
    <property type="entry name" value="Znf_RING_synoviolin"/>
</dbReference>
<keyword evidence="10" id="KW-0833">Ubl conjugation pathway</keyword>
<organism evidence="22 23">
    <name type="scientific">Trichinella pseudospiralis</name>
    <name type="common">Parasitic roundworm</name>
    <dbReference type="NCBI Taxonomy" id="6337"/>
    <lineage>
        <taxon>Eukaryota</taxon>
        <taxon>Metazoa</taxon>
        <taxon>Ecdysozoa</taxon>
        <taxon>Nematoda</taxon>
        <taxon>Enoplea</taxon>
        <taxon>Dorylaimia</taxon>
        <taxon>Trichinellida</taxon>
        <taxon>Trichinellidae</taxon>
        <taxon>Trichinella</taxon>
    </lineage>
</organism>
<comment type="pathway">
    <text evidence="3">Protein modification; protein ubiquitination.</text>
</comment>
<dbReference type="SMART" id="SM00744">
    <property type="entry name" value="RINGv"/>
    <property type="match status" value="1"/>
</dbReference>
<evidence type="ECO:0000256" key="8">
    <source>
        <dbReference type="ARBA" id="ARBA00022723"/>
    </source>
</evidence>
<dbReference type="SUPFAM" id="SSF144206">
    <property type="entry name" value="NOB1 zinc finger-like"/>
    <property type="match status" value="1"/>
</dbReference>
<gene>
    <name evidence="22" type="primary">syvn1-b</name>
    <name evidence="22" type="ORF">T4D_10593</name>
</gene>
<dbReference type="PANTHER" id="PTHR22763">
    <property type="entry name" value="RING ZINC FINGER PROTEIN"/>
    <property type="match status" value="1"/>
</dbReference>
<feature type="transmembrane region" description="Helical" evidence="20">
    <location>
        <begin position="172"/>
        <end position="191"/>
    </location>
</feature>
<comment type="catalytic activity">
    <reaction evidence="1">
        <text>S-ubiquitinyl-[E2 ubiquitin-conjugating enzyme]-L-cysteine + [acceptor protein]-L-lysine = [E2 ubiquitin-conjugating enzyme]-L-cysteine + N(6)-ubiquitinyl-[acceptor protein]-L-lysine.</text>
        <dbReference type="EC" id="2.3.2.27"/>
    </reaction>
</comment>
<evidence type="ECO:0000256" key="6">
    <source>
        <dbReference type="ARBA" id="ARBA00022679"/>
    </source>
</evidence>
<dbReference type="AlphaFoldDB" id="A0A0V1FLK3"/>
<evidence type="ECO:0000256" key="16">
    <source>
        <dbReference type="ARBA" id="ARBA00075113"/>
    </source>
</evidence>
<keyword evidence="11" id="KW-0256">Endoplasmic reticulum</keyword>
<dbReference type="PANTHER" id="PTHR22763:SF184">
    <property type="entry name" value="E3 UBIQUITIN-PROTEIN LIGASE SYNOVIOLIN"/>
    <property type="match status" value="1"/>
</dbReference>
<dbReference type="InterPro" id="IPR014881">
    <property type="entry name" value="NOB1_Zn-bd"/>
</dbReference>
<dbReference type="PROSITE" id="PS50089">
    <property type="entry name" value="ZF_RING_2"/>
    <property type="match status" value="1"/>
</dbReference>
<dbReference type="GO" id="GO:0005789">
    <property type="term" value="C:endoplasmic reticulum membrane"/>
    <property type="evidence" value="ECO:0007669"/>
    <property type="project" value="UniProtKB-SubCell"/>
</dbReference>
<dbReference type="InterPro" id="IPR011016">
    <property type="entry name" value="Znf_RING-CH"/>
</dbReference>
<evidence type="ECO:0000256" key="12">
    <source>
        <dbReference type="ARBA" id="ARBA00022833"/>
    </source>
</evidence>
<evidence type="ECO:0000256" key="7">
    <source>
        <dbReference type="ARBA" id="ARBA00022692"/>
    </source>
</evidence>
<evidence type="ECO:0000256" key="13">
    <source>
        <dbReference type="ARBA" id="ARBA00022989"/>
    </source>
</evidence>
<dbReference type="InterPro" id="IPR057992">
    <property type="entry name" value="TPR_SYVN1_N"/>
</dbReference>